<accession>A0ABP8SCG2</accession>
<proteinExistence type="predicted"/>
<reference evidence="2" key="1">
    <citation type="journal article" date="2019" name="Int. J. Syst. Evol. Microbiol.">
        <title>The Global Catalogue of Microorganisms (GCM) 10K type strain sequencing project: providing services to taxonomists for standard genome sequencing and annotation.</title>
        <authorList>
            <consortium name="The Broad Institute Genomics Platform"/>
            <consortium name="The Broad Institute Genome Sequencing Center for Infectious Disease"/>
            <person name="Wu L."/>
            <person name="Ma J."/>
        </authorList>
    </citation>
    <scope>NUCLEOTIDE SEQUENCE [LARGE SCALE GENOMIC DNA]</scope>
    <source>
        <strain evidence="2">JCM 3175</strain>
    </source>
</reference>
<evidence type="ECO:0008006" key="3">
    <source>
        <dbReference type="Google" id="ProtNLM"/>
    </source>
</evidence>
<gene>
    <name evidence="1" type="ORF">GCM10023176_15120</name>
</gene>
<evidence type="ECO:0000313" key="2">
    <source>
        <dbReference type="Proteomes" id="UP001500307"/>
    </source>
</evidence>
<dbReference type="EMBL" id="BAABGU010000006">
    <property type="protein sequence ID" value="GAA4565955.1"/>
    <property type="molecule type" value="Genomic_DNA"/>
</dbReference>
<organism evidence="1 2">
    <name type="scientific">Micromonospora coerulea</name>
    <dbReference type="NCBI Taxonomy" id="47856"/>
    <lineage>
        <taxon>Bacteria</taxon>
        <taxon>Bacillati</taxon>
        <taxon>Actinomycetota</taxon>
        <taxon>Actinomycetes</taxon>
        <taxon>Micromonosporales</taxon>
        <taxon>Micromonosporaceae</taxon>
        <taxon>Micromonospora</taxon>
    </lineage>
</organism>
<name>A0ABP8SCG2_9ACTN</name>
<dbReference type="Proteomes" id="UP001500307">
    <property type="component" value="Unassembled WGS sequence"/>
</dbReference>
<keyword evidence="2" id="KW-1185">Reference proteome</keyword>
<sequence>MNGRYIVWLGLAVGLLAGCSEPQYALPDRSTAAVQAEEQRLAALLPGELVSGPGTCKVRLLGQEGSSSFAWAQCEGAPDPGVASAVSMPVRVDGDRVTRPLDGSEYSASVKRIFPGRLAEAVLNDPDGLHP</sequence>
<comment type="caution">
    <text evidence="1">The sequence shown here is derived from an EMBL/GenBank/DDBJ whole genome shotgun (WGS) entry which is preliminary data.</text>
</comment>
<evidence type="ECO:0000313" key="1">
    <source>
        <dbReference type="EMBL" id="GAA4565955.1"/>
    </source>
</evidence>
<protein>
    <recommendedName>
        <fullName evidence="3">Lipoprotein</fullName>
    </recommendedName>
</protein>
<dbReference type="PROSITE" id="PS51257">
    <property type="entry name" value="PROKAR_LIPOPROTEIN"/>
    <property type="match status" value="1"/>
</dbReference>